<dbReference type="InterPro" id="IPR025411">
    <property type="entry name" value="DUF4136"/>
</dbReference>
<gene>
    <name evidence="2" type="ORF">MNBD_GAMMA11-1426</name>
</gene>
<name>A0A3B0WPM9_9ZZZZ</name>
<evidence type="ECO:0000259" key="1">
    <source>
        <dbReference type="Pfam" id="PF13590"/>
    </source>
</evidence>
<accession>A0A3B0WPM9</accession>
<dbReference type="Gene3D" id="3.30.160.670">
    <property type="match status" value="1"/>
</dbReference>
<feature type="domain" description="DUF4136" evidence="1">
    <location>
        <begin position="24"/>
        <end position="188"/>
    </location>
</feature>
<proteinExistence type="predicted"/>
<protein>
    <recommendedName>
        <fullName evidence="1">DUF4136 domain-containing protein</fullName>
    </recommendedName>
</protein>
<dbReference type="EMBL" id="UOFG01000007">
    <property type="protein sequence ID" value="VAW57935.1"/>
    <property type="molecule type" value="Genomic_DNA"/>
</dbReference>
<evidence type="ECO:0000313" key="2">
    <source>
        <dbReference type="EMBL" id="VAW57935.1"/>
    </source>
</evidence>
<sequence length="196" mass="22255">MRRYKITVILSGLFWLAGCSTLSVNYDYNQTFNFNQLKTYDWIPFPEDMPASELDRARFVAAIENNLAEKGFTRDTFDPDFLIATHFGKESKVDITNWGYSYAPNTYYIGHGYRYGHYNYGGGYASTGGVNVYEYEQGTLILDFVATESKQLIWRATAKAVVSPASTPQEQTRKVNNGVKEILSEFPPEKTEAKKG</sequence>
<reference evidence="2" key="1">
    <citation type="submission" date="2018-06" db="EMBL/GenBank/DDBJ databases">
        <authorList>
            <person name="Zhirakovskaya E."/>
        </authorList>
    </citation>
    <scope>NUCLEOTIDE SEQUENCE</scope>
</reference>
<dbReference type="Pfam" id="PF13590">
    <property type="entry name" value="DUF4136"/>
    <property type="match status" value="1"/>
</dbReference>
<dbReference type="AlphaFoldDB" id="A0A3B0WPM9"/>
<organism evidence="2">
    <name type="scientific">hydrothermal vent metagenome</name>
    <dbReference type="NCBI Taxonomy" id="652676"/>
    <lineage>
        <taxon>unclassified sequences</taxon>
        <taxon>metagenomes</taxon>
        <taxon>ecological metagenomes</taxon>
    </lineage>
</organism>
<dbReference type="PROSITE" id="PS51257">
    <property type="entry name" value="PROKAR_LIPOPROTEIN"/>
    <property type="match status" value="1"/>
</dbReference>